<proteinExistence type="predicted"/>
<dbReference type="Pfam" id="PF00144">
    <property type="entry name" value="Beta-lactamase"/>
    <property type="match status" value="1"/>
</dbReference>
<evidence type="ECO:0000313" key="4">
    <source>
        <dbReference type="Proteomes" id="UP000315226"/>
    </source>
</evidence>
<organism evidence="3 4">
    <name type="scientific">Streptomyces gardneri</name>
    <dbReference type="NCBI Taxonomy" id="66892"/>
    <lineage>
        <taxon>Bacteria</taxon>
        <taxon>Bacillati</taxon>
        <taxon>Actinomycetota</taxon>
        <taxon>Actinomycetes</taxon>
        <taxon>Kitasatosporales</taxon>
        <taxon>Streptomycetaceae</taxon>
        <taxon>Streptomyces</taxon>
    </lineage>
</organism>
<accession>A0A4Y3RID7</accession>
<dbReference type="PANTHER" id="PTHR46825">
    <property type="entry name" value="D-ALANYL-D-ALANINE-CARBOXYPEPTIDASE/ENDOPEPTIDASE AMPH"/>
    <property type="match status" value="1"/>
</dbReference>
<evidence type="ECO:0000256" key="1">
    <source>
        <dbReference type="SAM" id="MobiDB-lite"/>
    </source>
</evidence>
<name>A0A4Y3RID7_9ACTN</name>
<comment type="caution">
    <text evidence="3">The sequence shown here is derived from an EMBL/GenBank/DDBJ whole genome shotgun (WGS) entry which is preliminary data.</text>
</comment>
<dbReference type="InterPro" id="IPR012338">
    <property type="entry name" value="Beta-lactam/transpept-like"/>
</dbReference>
<protein>
    <recommendedName>
        <fullName evidence="2">Beta-lactamase-related domain-containing protein</fullName>
    </recommendedName>
</protein>
<reference evidence="3 4" key="1">
    <citation type="submission" date="2019-06" db="EMBL/GenBank/DDBJ databases">
        <title>Whole genome shotgun sequence of Streptomyces gardneri NBRC 12865.</title>
        <authorList>
            <person name="Hosoyama A."/>
            <person name="Uohara A."/>
            <person name="Ohji S."/>
            <person name="Ichikawa N."/>
        </authorList>
    </citation>
    <scope>NUCLEOTIDE SEQUENCE [LARGE SCALE GENOMIC DNA]</scope>
    <source>
        <strain evidence="3 4">NBRC 12865</strain>
    </source>
</reference>
<dbReference type="Gene3D" id="3.40.710.10">
    <property type="entry name" value="DD-peptidase/beta-lactamase superfamily"/>
    <property type="match status" value="1"/>
</dbReference>
<dbReference type="InterPro" id="IPR001466">
    <property type="entry name" value="Beta-lactam-related"/>
</dbReference>
<dbReference type="InterPro" id="IPR050491">
    <property type="entry name" value="AmpC-like"/>
</dbReference>
<keyword evidence="4" id="KW-1185">Reference proteome</keyword>
<dbReference type="Proteomes" id="UP000315226">
    <property type="component" value="Unassembled WGS sequence"/>
</dbReference>
<dbReference type="AlphaFoldDB" id="A0A4Y3RID7"/>
<dbReference type="PANTHER" id="PTHR46825:SF7">
    <property type="entry name" value="D-ALANYL-D-ALANINE CARBOXYPEPTIDASE"/>
    <property type="match status" value="1"/>
</dbReference>
<feature type="domain" description="Beta-lactamase-related" evidence="2">
    <location>
        <begin position="97"/>
        <end position="422"/>
    </location>
</feature>
<sequence length="442" mass="47093">MGIEWDATRWVMSVRVGAHRGVVRALPADTPAMTSARSTARTRRAVVAALTALVALGAPVTAVGTPEGDGGHRRPCTGSRLPGHGPARDVLRTAERAKADMDLESVILKVTVDGRELVTTALGESMTGVPADPAMHFRNGNVAISYMGTALLRLVDQGKVDLDDPVARWLPDLPDGEKITLRMLAASTTGLVDYVRLPAFQRAVTADPFRQWTGKEVVALATAEDRWYEPGTNWNYSHANFVLLGAALEKITGTRLDVLLRRQVTGPLGLRETRNSFTPDIPEPALHAFTADRGTYEESTFWNPSWTTAPGAVQTTDICDLARSASGLGSGELLSPASYRQLLNPGTVGLGHATRKCPATVCLANTEATHYGMGVVVLGDWISQHPLFFGYSSSMAYLPSERLAIAVSTTQGPNAPGGHTAHVLAQRIAAALAPGHPIPDFG</sequence>
<feature type="region of interest" description="Disordered" evidence="1">
    <location>
        <begin position="64"/>
        <end position="87"/>
    </location>
</feature>
<gene>
    <name evidence="3" type="primary">lpqK_2</name>
    <name evidence="3" type="ORF">SGA01_31860</name>
</gene>
<dbReference type="SUPFAM" id="SSF56601">
    <property type="entry name" value="beta-lactamase/transpeptidase-like"/>
    <property type="match status" value="1"/>
</dbReference>
<evidence type="ECO:0000259" key="2">
    <source>
        <dbReference type="Pfam" id="PF00144"/>
    </source>
</evidence>
<evidence type="ECO:0000313" key="3">
    <source>
        <dbReference type="EMBL" id="GEB57581.1"/>
    </source>
</evidence>
<dbReference type="EMBL" id="BJMN01000019">
    <property type="protein sequence ID" value="GEB57581.1"/>
    <property type="molecule type" value="Genomic_DNA"/>
</dbReference>